<accession>A0A6J7IVW1</accession>
<dbReference type="AlphaFoldDB" id="A0A6J7IVW1"/>
<dbReference type="EMBL" id="CAFBMQ010000435">
    <property type="protein sequence ID" value="CAB4934999.1"/>
    <property type="molecule type" value="Genomic_DNA"/>
</dbReference>
<evidence type="ECO:0000313" key="1">
    <source>
        <dbReference type="EMBL" id="CAB4934999.1"/>
    </source>
</evidence>
<name>A0A6J7IVW1_9ZZZZ</name>
<proteinExistence type="predicted"/>
<sequence>MSTLGAALRLLPRLDRRTCDLGDLVDAARLLVAAGRPGLRLVLDEDDPRHPELVVEEEERSRRTDLGDLAGGIVGSQLDLGPAGLAAALDRWLDERPVTDAEAARRGIAVLGWAGPAGDELAWQVAVQRRTGLMAWTPHPFTAVLDVLSVQEAARARAADVVVRCTAEGPVLLLDADQPHLATAALSAPEQVLARAAALGLRLSDGSVVITPGRPVAWAGQAVARRLAGETVEPCAVLRWRELSDLPWS</sequence>
<gene>
    <name evidence="1" type="ORF">UFOPK3609_02156</name>
</gene>
<protein>
    <submittedName>
        <fullName evidence="1">Unannotated protein</fullName>
    </submittedName>
</protein>
<reference evidence="1" key="1">
    <citation type="submission" date="2020-05" db="EMBL/GenBank/DDBJ databases">
        <authorList>
            <person name="Chiriac C."/>
            <person name="Salcher M."/>
            <person name="Ghai R."/>
            <person name="Kavagutti S V."/>
        </authorList>
    </citation>
    <scope>NUCLEOTIDE SEQUENCE</scope>
</reference>
<organism evidence="1">
    <name type="scientific">freshwater metagenome</name>
    <dbReference type="NCBI Taxonomy" id="449393"/>
    <lineage>
        <taxon>unclassified sequences</taxon>
        <taxon>metagenomes</taxon>
        <taxon>ecological metagenomes</taxon>
    </lineage>
</organism>